<organism evidence="2 3">
    <name type="scientific">Rubrivivax gelatinosus</name>
    <name type="common">Rhodocyclus gelatinosus</name>
    <name type="synonym">Rhodopseudomonas gelatinosa</name>
    <dbReference type="NCBI Taxonomy" id="28068"/>
    <lineage>
        <taxon>Bacteria</taxon>
        <taxon>Pseudomonadati</taxon>
        <taxon>Pseudomonadota</taxon>
        <taxon>Betaproteobacteria</taxon>
        <taxon>Burkholderiales</taxon>
        <taxon>Sphaerotilaceae</taxon>
        <taxon>Rubrivivax</taxon>
    </lineage>
</organism>
<dbReference type="GeneID" id="99686690"/>
<dbReference type="Pfam" id="PF13472">
    <property type="entry name" value="Lipase_GDSL_2"/>
    <property type="match status" value="1"/>
</dbReference>
<dbReference type="CDD" id="cd01836">
    <property type="entry name" value="FeeA_FeeB_like"/>
    <property type="match status" value="1"/>
</dbReference>
<dbReference type="RefSeq" id="WP_132648377.1">
    <property type="nucleotide sequence ID" value="NZ_CP181386.1"/>
</dbReference>
<dbReference type="GO" id="GO:0016788">
    <property type="term" value="F:hydrolase activity, acting on ester bonds"/>
    <property type="evidence" value="ECO:0007669"/>
    <property type="project" value="UniProtKB-ARBA"/>
</dbReference>
<dbReference type="InterPro" id="IPR013830">
    <property type="entry name" value="SGNH_hydro"/>
</dbReference>
<evidence type="ECO:0000313" key="2">
    <source>
        <dbReference type="EMBL" id="TCP01266.1"/>
    </source>
</evidence>
<protein>
    <submittedName>
        <fullName evidence="2">Lysophospholipase L1-like esterase</fullName>
    </submittedName>
</protein>
<dbReference type="Gene3D" id="3.40.50.1110">
    <property type="entry name" value="SGNH hydrolase"/>
    <property type="match status" value="1"/>
</dbReference>
<evidence type="ECO:0000259" key="1">
    <source>
        <dbReference type="Pfam" id="PF13472"/>
    </source>
</evidence>
<dbReference type="OrthoDB" id="9804395at2"/>
<dbReference type="EMBL" id="SLXD01000010">
    <property type="protein sequence ID" value="TCP01266.1"/>
    <property type="molecule type" value="Genomic_DNA"/>
</dbReference>
<dbReference type="AlphaFoldDB" id="A0A4R2MF10"/>
<dbReference type="InterPro" id="IPR036514">
    <property type="entry name" value="SGNH_hydro_sf"/>
</dbReference>
<evidence type="ECO:0000313" key="3">
    <source>
        <dbReference type="Proteomes" id="UP000295106"/>
    </source>
</evidence>
<proteinExistence type="predicted"/>
<comment type="caution">
    <text evidence="2">The sequence shown here is derived from an EMBL/GenBank/DDBJ whole genome shotgun (WGS) entry which is preliminary data.</text>
</comment>
<sequence length="246" mass="26849">MSRAVTLMLTPLLLAQAVHTRQRMPKLPEADGERHGSCGEGPRLRLLIAGDSSAAGVGVLHQRAALAHPMAEMIAERAQARVDWRLVARSGLTTAQTLHLLQREDLPSFDIAVVVSGVNDIVDRVPMHHAITARERLADWLRGALHVRHVAFAALPPVHQFPGLPQPLRWCAGSEAVRHDRALDRWAAAYPGVSRVDMGLQLEPQVMASDGFHPGEAAYRYCAAAIAEHVAGQVWPAIRKKEETTA</sequence>
<reference evidence="2 3" key="1">
    <citation type="submission" date="2019-03" db="EMBL/GenBank/DDBJ databases">
        <title>Genomic Encyclopedia of Type Strains, Phase IV (KMG-IV): sequencing the most valuable type-strain genomes for metagenomic binning, comparative biology and taxonomic classification.</title>
        <authorList>
            <person name="Goeker M."/>
        </authorList>
    </citation>
    <scope>NUCLEOTIDE SEQUENCE [LARGE SCALE GENOMIC DNA]</scope>
    <source>
        <strain evidence="2 3">DSM 1709</strain>
    </source>
</reference>
<name>A0A4R2MF10_RUBGE</name>
<gene>
    <name evidence="2" type="ORF">EV684_110198</name>
</gene>
<feature type="domain" description="SGNH hydrolase-type esterase" evidence="1">
    <location>
        <begin position="50"/>
        <end position="220"/>
    </location>
</feature>
<dbReference type="SUPFAM" id="SSF52266">
    <property type="entry name" value="SGNH hydrolase"/>
    <property type="match status" value="1"/>
</dbReference>
<accession>A0A4R2MF10</accession>
<dbReference type="Proteomes" id="UP000295106">
    <property type="component" value="Unassembled WGS sequence"/>
</dbReference>